<dbReference type="Proteomes" id="UP000192578">
    <property type="component" value="Unassembled WGS sequence"/>
</dbReference>
<sequence length="106" mass="11480">MLAQQLSRYSALFFHSRAIFNGIELSRLLSNLATLSLWATYITFSLISIVFSGEGVTWTRYGSAACVVLYVVVYVSGSASVPYILLTELVGPEFRAAATTLVGCTS</sequence>
<protein>
    <submittedName>
        <fullName evidence="2">Uncharacterized protein</fullName>
    </submittedName>
</protein>
<keyword evidence="3" id="KW-1185">Reference proteome</keyword>
<dbReference type="EMBL" id="MTYJ01000055">
    <property type="protein sequence ID" value="OQV17864.1"/>
    <property type="molecule type" value="Genomic_DNA"/>
</dbReference>
<comment type="caution">
    <text evidence="2">The sequence shown here is derived from an EMBL/GenBank/DDBJ whole genome shotgun (WGS) entry which is preliminary data.</text>
</comment>
<evidence type="ECO:0000256" key="1">
    <source>
        <dbReference type="SAM" id="Phobius"/>
    </source>
</evidence>
<feature type="transmembrane region" description="Helical" evidence="1">
    <location>
        <begin position="64"/>
        <end position="85"/>
    </location>
</feature>
<keyword evidence="1" id="KW-0472">Membrane</keyword>
<organism evidence="2 3">
    <name type="scientific">Hypsibius exemplaris</name>
    <name type="common">Freshwater tardigrade</name>
    <dbReference type="NCBI Taxonomy" id="2072580"/>
    <lineage>
        <taxon>Eukaryota</taxon>
        <taxon>Metazoa</taxon>
        <taxon>Ecdysozoa</taxon>
        <taxon>Tardigrada</taxon>
        <taxon>Eutardigrada</taxon>
        <taxon>Parachela</taxon>
        <taxon>Hypsibioidea</taxon>
        <taxon>Hypsibiidae</taxon>
        <taxon>Hypsibius</taxon>
    </lineage>
</organism>
<evidence type="ECO:0000313" key="2">
    <source>
        <dbReference type="EMBL" id="OQV17864.1"/>
    </source>
</evidence>
<proteinExistence type="predicted"/>
<keyword evidence="1" id="KW-0812">Transmembrane</keyword>
<keyword evidence="1" id="KW-1133">Transmembrane helix</keyword>
<evidence type="ECO:0000313" key="3">
    <source>
        <dbReference type="Proteomes" id="UP000192578"/>
    </source>
</evidence>
<name>A0A1W0WRP3_HYPEX</name>
<reference evidence="3" key="1">
    <citation type="submission" date="2017-01" db="EMBL/GenBank/DDBJ databases">
        <title>Comparative genomics of anhydrobiosis in the tardigrade Hypsibius dujardini.</title>
        <authorList>
            <person name="Yoshida Y."/>
            <person name="Koutsovoulos G."/>
            <person name="Laetsch D."/>
            <person name="Stevens L."/>
            <person name="Kumar S."/>
            <person name="Horikawa D."/>
            <person name="Ishino K."/>
            <person name="Komine S."/>
            <person name="Tomita M."/>
            <person name="Blaxter M."/>
            <person name="Arakawa K."/>
        </authorList>
    </citation>
    <scope>NUCLEOTIDE SEQUENCE [LARGE SCALE GENOMIC DNA]</scope>
    <source>
        <strain evidence="3">Z151</strain>
    </source>
</reference>
<dbReference type="InterPro" id="IPR036259">
    <property type="entry name" value="MFS_trans_sf"/>
</dbReference>
<dbReference type="AlphaFoldDB" id="A0A1W0WRP3"/>
<accession>A0A1W0WRP3</accession>
<dbReference type="Gene3D" id="1.20.1250.20">
    <property type="entry name" value="MFS general substrate transporter like domains"/>
    <property type="match status" value="1"/>
</dbReference>
<gene>
    <name evidence="2" type="ORF">BV898_07995</name>
</gene>
<feature type="transmembrane region" description="Helical" evidence="1">
    <location>
        <begin position="35"/>
        <end position="52"/>
    </location>
</feature>